<evidence type="ECO:0000313" key="2">
    <source>
        <dbReference type="Proteomes" id="UP000288675"/>
    </source>
</evidence>
<evidence type="ECO:0000313" key="1">
    <source>
        <dbReference type="EMBL" id="QAT67205.1"/>
    </source>
</evidence>
<name>A0AAJ3Z3A5_9BACI</name>
<protein>
    <submittedName>
        <fullName evidence="1">Uncharacterized protein</fullName>
    </submittedName>
</protein>
<dbReference type="EMBL" id="CP035232">
    <property type="protein sequence ID" value="QAT67205.1"/>
    <property type="molecule type" value="Genomic_DNA"/>
</dbReference>
<dbReference type="KEGG" id="bgy:BGLY_4152"/>
<gene>
    <name evidence="1" type="ORF">EQZ20_21530</name>
</gene>
<dbReference type="Proteomes" id="UP000288675">
    <property type="component" value="Chromosome"/>
</dbReference>
<organism evidence="1 2">
    <name type="scientific">Bacillus glycinifermentans</name>
    <dbReference type="NCBI Taxonomy" id="1664069"/>
    <lineage>
        <taxon>Bacteria</taxon>
        <taxon>Bacillati</taxon>
        <taxon>Bacillota</taxon>
        <taxon>Bacilli</taxon>
        <taxon>Bacillales</taxon>
        <taxon>Bacillaceae</taxon>
        <taxon>Bacillus</taxon>
    </lineage>
</organism>
<accession>A0AAJ3Z3A5</accession>
<reference evidence="1 2" key="1">
    <citation type="submission" date="2019-01" db="EMBL/GenBank/DDBJ databases">
        <title>Genome sequence of Bacillus glycinifermentans SRCM103574.</title>
        <authorList>
            <person name="Kong H.-J."/>
            <person name="Jeong S.-Y."/>
            <person name="Jeong D.-Y."/>
        </authorList>
    </citation>
    <scope>NUCLEOTIDE SEQUENCE [LARGE SCALE GENOMIC DNA]</scope>
    <source>
        <strain evidence="1 2">SRCM103574</strain>
    </source>
</reference>
<dbReference type="GeneID" id="82855260"/>
<sequence>MKQRPEEHGPYTPKLFELIQEQKRINQGIINHLESVNFATPLSNDIRYLKVLLSSSTHITNSLMEAVKQILGQKKE</sequence>
<proteinExistence type="predicted"/>
<dbReference type="RefSeq" id="WP_046129475.1">
    <property type="nucleotide sequence ID" value="NZ_CP035232.1"/>
</dbReference>
<dbReference type="AlphaFoldDB" id="A0AAJ3Z3A5"/>